<keyword evidence="4" id="KW-1185">Reference proteome</keyword>
<dbReference type="Pfam" id="PF03171">
    <property type="entry name" value="2OG-FeII_Oxy"/>
    <property type="match status" value="1"/>
</dbReference>
<evidence type="ECO:0000313" key="4">
    <source>
        <dbReference type="Proteomes" id="UP000738359"/>
    </source>
</evidence>
<protein>
    <recommendedName>
        <fullName evidence="2">Fe2OG dioxygenase domain-containing protein</fullName>
    </recommendedName>
</protein>
<evidence type="ECO:0000256" key="1">
    <source>
        <dbReference type="RuleBase" id="RU003682"/>
    </source>
</evidence>
<gene>
    <name evidence="3" type="ORF">BGZ70_004279</name>
</gene>
<name>A0A9P6IR37_MORAP</name>
<keyword evidence="1" id="KW-0408">Iron</keyword>
<dbReference type="InterPro" id="IPR027443">
    <property type="entry name" value="IPNS-like_sf"/>
</dbReference>
<dbReference type="Proteomes" id="UP000738359">
    <property type="component" value="Unassembled WGS sequence"/>
</dbReference>
<organism evidence="3 4">
    <name type="scientific">Mortierella alpina</name>
    <name type="common">Oleaginous fungus</name>
    <name type="synonym">Mortierella renispora</name>
    <dbReference type="NCBI Taxonomy" id="64518"/>
    <lineage>
        <taxon>Eukaryota</taxon>
        <taxon>Fungi</taxon>
        <taxon>Fungi incertae sedis</taxon>
        <taxon>Mucoromycota</taxon>
        <taxon>Mortierellomycotina</taxon>
        <taxon>Mortierellomycetes</taxon>
        <taxon>Mortierellales</taxon>
        <taxon>Mortierellaceae</taxon>
        <taxon>Mortierella</taxon>
    </lineage>
</organism>
<dbReference type="PROSITE" id="PS51471">
    <property type="entry name" value="FE2OG_OXY"/>
    <property type="match status" value="1"/>
</dbReference>
<dbReference type="SUPFAM" id="SSF51197">
    <property type="entry name" value="Clavaminate synthase-like"/>
    <property type="match status" value="1"/>
</dbReference>
<dbReference type="PANTHER" id="PTHR47990">
    <property type="entry name" value="2-OXOGLUTARATE (2OG) AND FE(II)-DEPENDENT OXYGENASE SUPERFAMILY PROTEIN-RELATED"/>
    <property type="match status" value="1"/>
</dbReference>
<evidence type="ECO:0000313" key="3">
    <source>
        <dbReference type="EMBL" id="KAF9944842.1"/>
    </source>
</evidence>
<sequence length="312" mass="34655">MVSSSEHNPSTPASLASLPEYHLDYALWDPADVTSDRSQSFVRALRRAMVGIGFFYLHNTPLDSGDTRKVNRRANMFSLCDRLFDLPLNDRLSIDMDNSRYFRGYCKFGDERTQSLQDHRDQVDYGLHVAPLQISESFLKARPYLNLYGPNQFLDDATLPGHQEIVTDWFGSANEICKQLTSAVELALGVQEGRMRQYLDGSQPVETGAGADEELDKLGPIPFARMKTIRYPAGEMVDGIKRIEGSEQGVGAHKDSGWLTLLSTSPVGGLEVQDFDGKWISVPHVEGSTIVNFGQQVENLTGGIVQSATHRV</sequence>
<feature type="non-terminal residue" evidence="3">
    <location>
        <position position="312"/>
    </location>
</feature>
<dbReference type="Pfam" id="PF14226">
    <property type="entry name" value="DIOX_N"/>
    <property type="match status" value="1"/>
</dbReference>
<feature type="domain" description="Fe2OG dioxygenase" evidence="2">
    <location>
        <begin position="222"/>
        <end position="312"/>
    </location>
</feature>
<dbReference type="GO" id="GO:0046872">
    <property type="term" value="F:metal ion binding"/>
    <property type="evidence" value="ECO:0007669"/>
    <property type="project" value="UniProtKB-KW"/>
</dbReference>
<dbReference type="OrthoDB" id="288590at2759"/>
<dbReference type="GO" id="GO:0016491">
    <property type="term" value="F:oxidoreductase activity"/>
    <property type="evidence" value="ECO:0007669"/>
    <property type="project" value="UniProtKB-KW"/>
</dbReference>
<comment type="caution">
    <text evidence="3">The sequence shown here is derived from an EMBL/GenBank/DDBJ whole genome shotgun (WGS) entry which is preliminary data.</text>
</comment>
<keyword evidence="1" id="KW-0479">Metal-binding</keyword>
<dbReference type="InterPro" id="IPR005123">
    <property type="entry name" value="Oxoglu/Fe-dep_dioxygenase_dom"/>
</dbReference>
<dbReference type="Gene3D" id="2.60.120.330">
    <property type="entry name" value="B-lactam Antibiotic, Isopenicillin N Synthase, Chain"/>
    <property type="match status" value="1"/>
</dbReference>
<dbReference type="InterPro" id="IPR050231">
    <property type="entry name" value="Iron_ascorbate_oxido_reductase"/>
</dbReference>
<dbReference type="InterPro" id="IPR044861">
    <property type="entry name" value="IPNS-like_FE2OG_OXY"/>
</dbReference>
<dbReference type="AlphaFoldDB" id="A0A9P6IR37"/>
<reference evidence="3" key="1">
    <citation type="journal article" date="2020" name="Fungal Divers.">
        <title>Resolving the Mortierellaceae phylogeny through synthesis of multi-gene phylogenetics and phylogenomics.</title>
        <authorList>
            <person name="Vandepol N."/>
            <person name="Liber J."/>
            <person name="Desiro A."/>
            <person name="Na H."/>
            <person name="Kennedy M."/>
            <person name="Barry K."/>
            <person name="Grigoriev I.V."/>
            <person name="Miller A.N."/>
            <person name="O'Donnell K."/>
            <person name="Stajich J.E."/>
            <person name="Bonito G."/>
        </authorList>
    </citation>
    <scope>NUCLEOTIDE SEQUENCE</scope>
    <source>
        <strain evidence="3">CK1249</strain>
    </source>
</reference>
<comment type="similarity">
    <text evidence="1">Belongs to the iron/ascorbate-dependent oxidoreductase family.</text>
</comment>
<dbReference type="InterPro" id="IPR026992">
    <property type="entry name" value="DIOX_N"/>
</dbReference>
<accession>A0A9P6IR37</accession>
<evidence type="ECO:0000259" key="2">
    <source>
        <dbReference type="PROSITE" id="PS51471"/>
    </source>
</evidence>
<dbReference type="EMBL" id="JAAAHY010002288">
    <property type="protein sequence ID" value="KAF9944842.1"/>
    <property type="molecule type" value="Genomic_DNA"/>
</dbReference>
<proteinExistence type="inferred from homology"/>
<keyword evidence="1" id="KW-0560">Oxidoreductase</keyword>